<evidence type="ECO:0000259" key="9">
    <source>
        <dbReference type="Pfam" id="PF23559"/>
    </source>
</evidence>
<comment type="similarity">
    <text evidence="1">Belongs to the disease resistance NB-LRR family.</text>
</comment>
<evidence type="ECO:0000256" key="4">
    <source>
        <dbReference type="ARBA" id="ARBA00022741"/>
    </source>
</evidence>
<keyword evidence="3" id="KW-0677">Repeat</keyword>
<organism evidence="10 11">
    <name type="scientific">Olea europaea subsp. europaea</name>
    <dbReference type="NCBI Taxonomy" id="158383"/>
    <lineage>
        <taxon>Eukaryota</taxon>
        <taxon>Viridiplantae</taxon>
        <taxon>Streptophyta</taxon>
        <taxon>Embryophyta</taxon>
        <taxon>Tracheophyta</taxon>
        <taxon>Spermatophyta</taxon>
        <taxon>Magnoliopsida</taxon>
        <taxon>eudicotyledons</taxon>
        <taxon>Gunneridae</taxon>
        <taxon>Pentapetalae</taxon>
        <taxon>asterids</taxon>
        <taxon>lamiids</taxon>
        <taxon>Lamiales</taxon>
        <taxon>Oleaceae</taxon>
        <taxon>Oleeae</taxon>
        <taxon>Olea</taxon>
    </lineage>
</organism>
<evidence type="ECO:0000256" key="2">
    <source>
        <dbReference type="ARBA" id="ARBA00022614"/>
    </source>
</evidence>
<evidence type="ECO:0000256" key="3">
    <source>
        <dbReference type="ARBA" id="ARBA00022737"/>
    </source>
</evidence>
<dbReference type="SUPFAM" id="SSF52540">
    <property type="entry name" value="P-loop containing nucleoside triphosphate hydrolases"/>
    <property type="match status" value="1"/>
</dbReference>
<comment type="caution">
    <text evidence="10">The sequence shown here is derived from an EMBL/GenBank/DDBJ whole genome shotgun (WGS) entry which is preliminary data.</text>
</comment>
<dbReference type="InterPro" id="IPR032675">
    <property type="entry name" value="LRR_dom_sf"/>
</dbReference>
<evidence type="ECO:0000256" key="1">
    <source>
        <dbReference type="ARBA" id="ARBA00008894"/>
    </source>
</evidence>
<reference evidence="10 11" key="1">
    <citation type="submission" date="2019-12" db="EMBL/GenBank/DDBJ databases">
        <authorList>
            <person name="Alioto T."/>
            <person name="Alioto T."/>
            <person name="Gomez Garrido J."/>
        </authorList>
    </citation>
    <scope>NUCLEOTIDE SEQUENCE [LARGE SCALE GENOMIC DNA]</scope>
</reference>
<dbReference type="GO" id="GO:0005524">
    <property type="term" value="F:ATP binding"/>
    <property type="evidence" value="ECO:0007669"/>
    <property type="project" value="UniProtKB-KW"/>
</dbReference>
<dbReference type="InterPro" id="IPR042197">
    <property type="entry name" value="Apaf_helical"/>
</dbReference>
<feature type="domain" description="Disease resistance protein At4g27190-like leucine-rich repeats" evidence="8">
    <location>
        <begin position="704"/>
        <end position="786"/>
    </location>
</feature>
<evidence type="ECO:0000313" key="10">
    <source>
        <dbReference type="EMBL" id="CAA3024466.1"/>
    </source>
</evidence>
<dbReference type="Gene3D" id="3.80.10.10">
    <property type="entry name" value="Ribonuclease Inhibitor"/>
    <property type="match status" value="2"/>
</dbReference>
<dbReference type="InterPro" id="IPR002182">
    <property type="entry name" value="NB-ARC"/>
</dbReference>
<protein>
    <submittedName>
        <fullName evidence="10">Probable disease resistance At5g63020</fullName>
    </submittedName>
</protein>
<dbReference type="Gramene" id="OE9A121864T1">
    <property type="protein sequence ID" value="OE9A121864C1"/>
    <property type="gene ID" value="OE9A121864"/>
</dbReference>
<dbReference type="Proteomes" id="UP000594638">
    <property type="component" value="Unassembled WGS sequence"/>
</dbReference>
<dbReference type="SUPFAM" id="SSF52058">
    <property type="entry name" value="L domain-like"/>
    <property type="match status" value="1"/>
</dbReference>
<keyword evidence="6" id="KW-0067">ATP-binding</keyword>
<dbReference type="PANTHER" id="PTHR33463">
    <property type="entry name" value="NB-ARC DOMAIN-CONTAINING PROTEIN-RELATED"/>
    <property type="match status" value="1"/>
</dbReference>
<feature type="domain" description="Disease resistance protein winged helix" evidence="9">
    <location>
        <begin position="288"/>
        <end position="354"/>
    </location>
</feature>
<evidence type="ECO:0000256" key="5">
    <source>
        <dbReference type="ARBA" id="ARBA00022821"/>
    </source>
</evidence>
<dbReference type="SMART" id="SM00369">
    <property type="entry name" value="LRR_TYP"/>
    <property type="match status" value="3"/>
</dbReference>
<dbReference type="InterPro" id="IPR050905">
    <property type="entry name" value="Plant_NBS-LRR"/>
</dbReference>
<dbReference type="OrthoDB" id="6161812at2759"/>
<dbReference type="Pfam" id="PF23559">
    <property type="entry name" value="WHD_DRP"/>
    <property type="match status" value="1"/>
</dbReference>
<evidence type="ECO:0000259" key="7">
    <source>
        <dbReference type="Pfam" id="PF00931"/>
    </source>
</evidence>
<dbReference type="FunFam" id="3.40.50.300:FF:001091">
    <property type="entry name" value="Probable disease resistance protein At1g61300"/>
    <property type="match status" value="1"/>
</dbReference>
<dbReference type="PANTHER" id="PTHR33463:SF187">
    <property type="entry name" value="AND NB-ARC DOMAIN DISEASE RESISTANCE PROTEIN, PUTATIVE-RELATED"/>
    <property type="match status" value="1"/>
</dbReference>
<sequence length="893" mass="102612">MIEEVTVLVERRNFPSGLFLEVDESIDRLLLIPRPNGQAFQQNFDDIWTSLMDANVVSIGIYGMGGVGKTTLARHVHDKLKESLRHVYWVTVSQEFSIYKLQTDIARELNPDITCENDEGKMAAKLFQEFQKKKRFVLILDDVWERIDAEKIGIPSKMDGSKLVITSRLEKVCHRMCCKKIIKVNTLSKQEALDLFLKTLDCGEPSLEVKICKKMVKRCGGLPLAIITLAGSMTGVIDIHEWKDASEGLKKSCLGRADMKDEVLPILLYSYHRLRDKRLKSCFLNCSLYPEDFRISREELIQHFMLEELMERRLSWEAEFNQGHAILNQLVRACLLETDSDGRLKMHDLIREMAIGITKDNPPRYMVKAGLHLKELPEEQKWTEDLDKVSLMDNSIEEISPGTSPKCPSLSTLILRENPLRLIADCFFTQMCGLRTLDLSETEIESLPNSISDLVKLNALVLSGCFRLVSVPSLEKLKELRYLELSFTSVEEVPQGMESLTNLKRLSLLCDRLKMIPTGTLRRLTHLQLLEWPDHLDVLMEEVETLKQLQVLRCRLNSVRDLNRLINSRRNFKPLYFYDITVGSREMVKLRKRSGPCKFLYFGENGLMESSLDTDKNMLPQDIEYLCFCSSGLSGCLLDEFPTLSSARDLKECGIMAEDKIECITRLEEEQQSRGVPFQSLKRLHLMELPNLIGLFKWEAVAAPLPRGTFSCLRWLDICGCHKIKKVFPQSLVHNFHNLEHLGVGNCAQMEEIIEDDKNEGADITLPRLKTFYLENLPQVKSICKGKMICDSIESVSLGDIKNIKEFPLYLPLLDGQLSPPSRLASIYVTGDKEWWESLEWPQHNAKNVLQRLVRFQIDGTPGMYFWNKEWNAQLIWMLRRQERGKANAKVVL</sequence>
<feature type="domain" description="NB-ARC" evidence="7">
    <location>
        <begin position="41"/>
        <end position="198"/>
    </location>
</feature>
<dbReference type="Pfam" id="PF23247">
    <property type="entry name" value="LRR_RPS2"/>
    <property type="match status" value="1"/>
</dbReference>
<dbReference type="Gene3D" id="1.10.10.10">
    <property type="entry name" value="Winged helix-like DNA-binding domain superfamily/Winged helix DNA-binding domain"/>
    <property type="match status" value="1"/>
</dbReference>
<dbReference type="Gene3D" id="3.40.50.300">
    <property type="entry name" value="P-loop containing nucleotide triphosphate hydrolases"/>
    <property type="match status" value="1"/>
</dbReference>
<name>A0A8S0V3G7_OLEEU</name>
<keyword evidence="2" id="KW-0433">Leucine-rich repeat</keyword>
<dbReference type="InterPro" id="IPR001611">
    <property type="entry name" value="Leu-rich_rpt"/>
</dbReference>
<dbReference type="Gene3D" id="1.10.8.430">
    <property type="entry name" value="Helical domain of apoptotic protease-activating factors"/>
    <property type="match status" value="1"/>
</dbReference>
<evidence type="ECO:0000259" key="8">
    <source>
        <dbReference type="Pfam" id="PF23247"/>
    </source>
</evidence>
<dbReference type="InterPro" id="IPR036388">
    <property type="entry name" value="WH-like_DNA-bd_sf"/>
</dbReference>
<dbReference type="FunFam" id="1.10.10.10:FF:000322">
    <property type="entry name" value="Probable disease resistance protein At1g63360"/>
    <property type="match status" value="1"/>
</dbReference>
<keyword evidence="5" id="KW-0611">Plant defense</keyword>
<keyword evidence="4" id="KW-0547">Nucleotide-binding</keyword>
<accession>A0A8S0V3G7</accession>
<dbReference type="InterPro" id="IPR003591">
    <property type="entry name" value="Leu-rich_rpt_typical-subtyp"/>
</dbReference>
<dbReference type="GO" id="GO:0043531">
    <property type="term" value="F:ADP binding"/>
    <property type="evidence" value="ECO:0007669"/>
    <property type="project" value="InterPro"/>
</dbReference>
<dbReference type="Pfam" id="PF00931">
    <property type="entry name" value="NB-ARC"/>
    <property type="match status" value="1"/>
</dbReference>
<gene>
    <name evidence="10" type="ORF">OLEA9_A121864</name>
</gene>
<dbReference type="PRINTS" id="PR00364">
    <property type="entry name" value="DISEASERSIST"/>
</dbReference>
<keyword evidence="11" id="KW-1185">Reference proteome</keyword>
<evidence type="ECO:0000313" key="11">
    <source>
        <dbReference type="Proteomes" id="UP000594638"/>
    </source>
</evidence>
<dbReference type="AlphaFoldDB" id="A0A8S0V3G7"/>
<evidence type="ECO:0000256" key="6">
    <source>
        <dbReference type="ARBA" id="ARBA00022840"/>
    </source>
</evidence>
<proteinExistence type="inferred from homology"/>
<dbReference type="EMBL" id="CACTIH010009108">
    <property type="protein sequence ID" value="CAA3024466.1"/>
    <property type="molecule type" value="Genomic_DNA"/>
</dbReference>
<dbReference type="InterPro" id="IPR027417">
    <property type="entry name" value="P-loop_NTPase"/>
</dbReference>
<dbReference type="Pfam" id="PF13855">
    <property type="entry name" value="LRR_8"/>
    <property type="match status" value="1"/>
</dbReference>
<dbReference type="InterPro" id="IPR058922">
    <property type="entry name" value="WHD_DRP"/>
</dbReference>
<dbReference type="InterPro" id="IPR057135">
    <property type="entry name" value="At4g27190-like_LRR"/>
</dbReference>
<dbReference type="GO" id="GO:0051607">
    <property type="term" value="P:defense response to virus"/>
    <property type="evidence" value="ECO:0007669"/>
    <property type="project" value="UniProtKB-ARBA"/>
</dbReference>